<dbReference type="HOGENOM" id="CLU_2361219_0_0_1"/>
<sequence>MSVVCYGGSVLAVAKHVNARVKSSILYEDVATAIDGGRDAKDAGANELLGCGKNGGQMGVAANLTNPLYSTKAHKDSGAKPEGIIIKLVKAPPPSA</sequence>
<organism evidence="1 2">
    <name type="scientific">[Torrubiella] hemipterigena</name>
    <dbReference type="NCBI Taxonomy" id="1531966"/>
    <lineage>
        <taxon>Eukaryota</taxon>
        <taxon>Fungi</taxon>
        <taxon>Dikarya</taxon>
        <taxon>Ascomycota</taxon>
        <taxon>Pezizomycotina</taxon>
        <taxon>Sordariomycetes</taxon>
        <taxon>Hypocreomycetidae</taxon>
        <taxon>Hypocreales</taxon>
        <taxon>Clavicipitaceae</taxon>
        <taxon>Clavicipitaceae incertae sedis</taxon>
        <taxon>'Torrubiella' clade</taxon>
    </lineage>
</organism>
<dbReference type="EMBL" id="CDHN01000001">
    <property type="protein sequence ID" value="CEJ81139.1"/>
    <property type="molecule type" value="Genomic_DNA"/>
</dbReference>
<reference evidence="1 2" key="1">
    <citation type="journal article" date="2015" name="Genome Announc.">
        <title>Draft Genome Sequence and Gene Annotation of the Entomopathogenic Fungus Verticillium hemipterigenum.</title>
        <authorList>
            <person name="Horn F."/>
            <person name="Habel A."/>
            <person name="Scharf D.H."/>
            <person name="Dworschak J."/>
            <person name="Brakhage A.A."/>
            <person name="Guthke R."/>
            <person name="Hertweck C."/>
            <person name="Linde J."/>
        </authorList>
    </citation>
    <scope>NUCLEOTIDE SEQUENCE [LARGE SCALE GENOMIC DNA]</scope>
</reference>
<evidence type="ECO:0000313" key="2">
    <source>
        <dbReference type="Proteomes" id="UP000039046"/>
    </source>
</evidence>
<proteinExistence type="predicted"/>
<name>A0A0A1T755_9HYPO</name>
<dbReference type="OrthoDB" id="3689965at2759"/>
<dbReference type="AlphaFoldDB" id="A0A0A1T755"/>
<keyword evidence="2" id="KW-1185">Reference proteome</keyword>
<protein>
    <submittedName>
        <fullName evidence="1">Uncharacterized protein</fullName>
    </submittedName>
</protein>
<dbReference type="Proteomes" id="UP000039046">
    <property type="component" value="Unassembled WGS sequence"/>
</dbReference>
<evidence type="ECO:0000313" key="1">
    <source>
        <dbReference type="EMBL" id="CEJ81139.1"/>
    </source>
</evidence>
<accession>A0A0A1T755</accession>
<gene>
    <name evidence="1" type="ORF">VHEMI01284</name>
</gene>